<name>A0AAV9AN96_ACOGR</name>
<evidence type="ECO:0000313" key="2">
    <source>
        <dbReference type="Proteomes" id="UP001179952"/>
    </source>
</evidence>
<organism evidence="1 2">
    <name type="scientific">Acorus gramineus</name>
    <name type="common">Dwarf sweet flag</name>
    <dbReference type="NCBI Taxonomy" id="55184"/>
    <lineage>
        <taxon>Eukaryota</taxon>
        <taxon>Viridiplantae</taxon>
        <taxon>Streptophyta</taxon>
        <taxon>Embryophyta</taxon>
        <taxon>Tracheophyta</taxon>
        <taxon>Spermatophyta</taxon>
        <taxon>Magnoliopsida</taxon>
        <taxon>Liliopsida</taxon>
        <taxon>Acoraceae</taxon>
        <taxon>Acorus</taxon>
    </lineage>
</organism>
<comment type="caution">
    <text evidence="1">The sequence shown here is derived from an EMBL/GenBank/DDBJ whole genome shotgun (WGS) entry which is preliminary data.</text>
</comment>
<dbReference type="EMBL" id="JAUJYN010000007">
    <property type="protein sequence ID" value="KAK1265813.1"/>
    <property type="molecule type" value="Genomic_DNA"/>
</dbReference>
<gene>
    <name evidence="1" type="ORF">QJS04_geneDACA016655</name>
</gene>
<accession>A0AAV9AN96</accession>
<sequence length="161" mass="18090">MSNQALRLFKGRLSPKNQQQQLPWRSGRMYYLNRRTLKKSWDWPRDQKLDLELNISPSSIFADRTTKIISASTRSSEEEARKIRTTNISHTTNMVAVACIKCHLLVMLCKSSPSCPNCKYVHSLSSPAAVAAAPAVVTRVSPQGLKSKMRSKSLETLSLLN</sequence>
<dbReference type="PANTHER" id="PTHR14791:SF39">
    <property type="entry name" value="OS12G0233100 PROTEIN"/>
    <property type="match status" value="1"/>
</dbReference>
<dbReference type="PANTHER" id="PTHR14791">
    <property type="entry name" value="BOMB/KIRA PROTEINS"/>
    <property type="match status" value="1"/>
</dbReference>
<dbReference type="Proteomes" id="UP001179952">
    <property type="component" value="Unassembled WGS sequence"/>
</dbReference>
<proteinExistence type="predicted"/>
<keyword evidence="2" id="KW-1185">Reference proteome</keyword>
<reference evidence="1" key="1">
    <citation type="journal article" date="2023" name="Nat. Commun.">
        <title>Diploid and tetraploid genomes of Acorus and the evolution of monocots.</title>
        <authorList>
            <person name="Ma L."/>
            <person name="Liu K.W."/>
            <person name="Li Z."/>
            <person name="Hsiao Y.Y."/>
            <person name="Qi Y."/>
            <person name="Fu T."/>
            <person name="Tang G.D."/>
            <person name="Zhang D."/>
            <person name="Sun W.H."/>
            <person name="Liu D.K."/>
            <person name="Li Y."/>
            <person name="Chen G.Z."/>
            <person name="Liu X.D."/>
            <person name="Liao X.Y."/>
            <person name="Jiang Y.T."/>
            <person name="Yu X."/>
            <person name="Hao Y."/>
            <person name="Huang J."/>
            <person name="Zhao X.W."/>
            <person name="Ke S."/>
            <person name="Chen Y.Y."/>
            <person name="Wu W.L."/>
            <person name="Hsu J.L."/>
            <person name="Lin Y.F."/>
            <person name="Huang M.D."/>
            <person name="Li C.Y."/>
            <person name="Huang L."/>
            <person name="Wang Z.W."/>
            <person name="Zhao X."/>
            <person name="Zhong W.Y."/>
            <person name="Peng D.H."/>
            <person name="Ahmad S."/>
            <person name="Lan S."/>
            <person name="Zhang J.S."/>
            <person name="Tsai W.C."/>
            <person name="Van de Peer Y."/>
            <person name="Liu Z.J."/>
        </authorList>
    </citation>
    <scope>NUCLEOTIDE SEQUENCE</scope>
    <source>
        <strain evidence="1">SCP</strain>
    </source>
</reference>
<dbReference type="AlphaFoldDB" id="A0AAV9AN96"/>
<reference evidence="1" key="2">
    <citation type="submission" date="2023-06" db="EMBL/GenBank/DDBJ databases">
        <authorList>
            <person name="Ma L."/>
            <person name="Liu K.-W."/>
            <person name="Li Z."/>
            <person name="Hsiao Y.-Y."/>
            <person name="Qi Y."/>
            <person name="Fu T."/>
            <person name="Tang G."/>
            <person name="Zhang D."/>
            <person name="Sun W.-H."/>
            <person name="Liu D.-K."/>
            <person name="Li Y."/>
            <person name="Chen G.-Z."/>
            <person name="Liu X.-D."/>
            <person name="Liao X.-Y."/>
            <person name="Jiang Y.-T."/>
            <person name="Yu X."/>
            <person name="Hao Y."/>
            <person name="Huang J."/>
            <person name="Zhao X.-W."/>
            <person name="Ke S."/>
            <person name="Chen Y.-Y."/>
            <person name="Wu W.-L."/>
            <person name="Hsu J.-L."/>
            <person name="Lin Y.-F."/>
            <person name="Huang M.-D."/>
            <person name="Li C.-Y."/>
            <person name="Huang L."/>
            <person name="Wang Z.-W."/>
            <person name="Zhao X."/>
            <person name="Zhong W.-Y."/>
            <person name="Peng D.-H."/>
            <person name="Ahmad S."/>
            <person name="Lan S."/>
            <person name="Zhang J.-S."/>
            <person name="Tsai W.-C."/>
            <person name="Van De Peer Y."/>
            <person name="Liu Z.-J."/>
        </authorList>
    </citation>
    <scope>NUCLEOTIDE SEQUENCE</scope>
    <source>
        <strain evidence="1">SCP</strain>
        <tissue evidence="1">Leaves</tissue>
    </source>
</reference>
<evidence type="ECO:0008006" key="3">
    <source>
        <dbReference type="Google" id="ProtNLM"/>
    </source>
</evidence>
<evidence type="ECO:0000313" key="1">
    <source>
        <dbReference type="EMBL" id="KAK1265813.1"/>
    </source>
</evidence>
<dbReference type="InterPro" id="IPR051105">
    <property type="entry name" value="WWC/KIBRA_Hippo_Reg"/>
</dbReference>
<protein>
    <recommendedName>
        <fullName evidence="3">WW domain-containing protein</fullName>
    </recommendedName>
</protein>